<protein>
    <submittedName>
        <fullName evidence="1">Uncharacterized protein</fullName>
    </submittedName>
</protein>
<evidence type="ECO:0000313" key="1">
    <source>
        <dbReference type="EMBL" id="KJA09797.1"/>
    </source>
</evidence>
<gene>
    <name evidence="1" type="ORF">RP29_14720</name>
</gene>
<organism evidence="1 2">
    <name type="scientific">Acidovorax temperans</name>
    <dbReference type="NCBI Taxonomy" id="80878"/>
    <lineage>
        <taxon>Bacteria</taxon>
        <taxon>Pseudomonadati</taxon>
        <taxon>Pseudomonadota</taxon>
        <taxon>Betaproteobacteria</taxon>
        <taxon>Burkholderiales</taxon>
        <taxon>Comamonadaceae</taxon>
        <taxon>Acidovorax</taxon>
    </lineage>
</organism>
<sequence>MLRATGCLQQGTDVGIVKLKPSTAFEPTRQHHGPVSNANQTAHCMTDGLHHPTHFAITPLRDRDAIPAVGALSTAIFNRPERSHAIVQANALQKALLLFVAQSTQHSDRVLTFQTKARMHQLVCQLARAGKQKQPFRVQVEPAYRLPFAVLQTRQLAEHSGSVLRIIMRHHLANRLVVSDHTRWRRIDAIPDGLSIDFDLVAKLDTLPYVRRLVVDGDTPFQDELLHFKARTKTSLRQNLVQLGSFDLWLQHPFDGQGLSISPLFTVKAPGYNISELIALRSLAMSRARMARLGRDWSYRCFGSTRNGRLLGFGSMLCDRPSTCASMISHRRVSLAV</sequence>
<proteinExistence type="predicted"/>
<dbReference type="EMBL" id="JXYQ01000051">
    <property type="protein sequence ID" value="KJA09797.1"/>
    <property type="molecule type" value="Genomic_DNA"/>
</dbReference>
<dbReference type="AlphaFoldDB" id="A0A0D7K772"/>
<dbReference type="Proteomes" id="UP000032566">
    <property type="component" value="Unassembled WGS sequence"/>
</dbReference>
<reference evidence="1 2" key="1">
    <citation type="submission" date="2014-12" db="EMBL/GenBank/DDBJ databases">
        <title>Isolation of bacteria from lake water.</title>
        <authorList>
            <person name="Sheng K.-Y."/>
            <person name="Chin P.-S."/>
            <person name="Chan K.-G."/>
            <person name="Tan G.S."/>
        </authorList>
    </citation>
    <scope>NUCLEOTIDE SEQUENCE [LARGE SCALE GENOMIC DNA]</scope>
    <source>
        <strain evidence="1 2">KY4</strain>
    </source>
</reference>
<accession>A0A0D7K772</accession>
<keyword evidence="2" id="KW-1185">Reference proteome</keyword>
<name>A0A0D7K772_9BURK</name>
<evidence type="ECO:0000313" key="2">
    <source>
        <dbReference type="Proteomes" id="UP000032566"/>
    </source>
</evidence>
<comment type="caution">
    <text evidence="1">The sequence shown here is derived from an EMBL/GenBank/DDBJ whole genome shotgun (WGS) entry which is preliminary data.</text>
</comment>